<evidence type="ECO:0000313" key="2">
    <source>
        <dbReference type="Proteomes" id="UP000664859"/>
    </source>
</evidence>
<dbReference type="AlphaFoldDB" id="A0A836CLC5"/>
<gene>
    <name evidence="1" type="ORF">JKP88DRAFT_135696</name>
</gene>
<feature type="non-terminal residue" evidence="1">
    <location>
        <position position="103"/>
    </location>
</feature>
<protein>
    <submittedName>
        <fullName evidence="1">Uncharacterized protein</fullName>
    </submittedName>
</protein>
<feature type="non-terminal residue" evidence="1">
    <location>
        <position position="1"/>
    </location>
</feature>
<dbReference type="Proteomes" id="UP000664859">
    <property type="component" value="Unassembled WGS sequence"/>
</dbReference>
<dbReference type="InterPro" id="IPR036770">
    <property type="entry name" value="Ankyrin_rpt-contain_sf"/>
</dbReference>
<evidence type="ECO:0000313" key="1">
    <source>
        <dbReference type="EMBL" id="KAG5189639.1"/>
    </source>
</evidence>
<accession>A0A836CLC5</accession>
<sequence>AAMTGQYSLVQFLRHHGVPFSRKATAAAAEAGHEDLLKQLTADGCEWNGEVVFVAAKNNDMGILRYAEELGRLAQGNNGCTGAVVDGHRDVLQWLVEHGCMPD</sequence>
<proteinExistence type="predicted"/>
<dbReference type="Gene3D" id="1.25.40.20">
    <property type="entry name" value="Ankyrin repeat-containing domain"/>
    <property type="match status" value="1"/>
</dbReference>
<organism evidence="1 2">
    <name type="scientific">Tribonema minus</name>
    <dbReference type="NCBI Taxonomy" id="303371"/>
    <lineage>
        <taxon>Eukaryota</taxon>
        <taxon>Sar</taxon>
        <taxon>Stramenopiles</taxon>
        <taxon>Ochrophyta</taxon>
        <taxon>PX clade</taxon>
        <taxon>Xanthophyceae</taxon>
        <taxon>Tribonematales</taxon>
        <taxon>Tribonemataceae</taxon>
        <taxon>Tribonema</taxon>
    </lineage>
</organism>
<name>A0A836CLC5_9STRA</name>
<reference evidence="1" key="1">
    <citation type="submission" date="2021-02" db="EMBL/GenBank/DDBJ databases">
        <title>First Annotated Genome of the Yellow-green Alga Tribonema minus.</title>
        <authorList>
            <person name="Mahan K.M."/>
        </authorList>
    </citation>
    <scope>NUCLEOTIDE SEQUENCE</scope>
    <source>
        <strain evidence="1">UTEX B ZZ1240</strain>
    </source>
</reference>
<keyword evidence="2" id="KW-1185">Reference proteome</keyword>
<dbReference type="SUPFAM" id="SSF140860">
    <property type="entry name" value="Pseudo ankyrin repeat-like"/>
    <property type="match status" value="1"/>
</dbReference>
<dbReference type="EMBL" id="JAFCMP010000046">
    <property type="protein sequence ID" value="KAG5189639.1"/>
    <property type="molecule type" value="Genomic_DNA"/>
</dbReference>
<comment type="caution">
    <text evidence="1">The sequence shown here is derived from an EMBL/GenBank/DDBJ whole genome shotgun (WGS) entry which is preliminary data.</text>
</comment>